<keyword evidence="1" id="KW-0472">Membrane</keyword>
<dbReference type="EMBL" id="DSRD01000030">
    <property type="protein sequence ID" value="HGW92746.1"/>
    <property type="molecule type" value="Genomic_DNA"/>
</dbReference>
<protein>
    <submittedName>
        <fullName evidence="2">Uncharacterized protein</fullName>
    </submittedName>
</protein>
<proteinExistence type="predicted"/>
<evidence type="ECO:0000256" key="1">
    <source>
        <dbReference type="SAM" id="Phobius"/>
    </source>
</evidence>
<gene>
    <name evidence="2" type="ORF">ENR47_00470</name>
</gene>
<keyword evidence="1" id="KW-0812">Transmembrane</keyword>
<feature type="transmembrane region" description="Helical" evidence="1">
    <location>
        <begin position="72"/>
        <end position="94"/>
    </location>
</feature>
<dbReference type="AlphaFoldDB" id="A0A832H2L3"/>
<reference evidence="2" key="1">
    <citation type="journal article" date="2020" name="mSystems">
        <title>Genome- and Community-Level Interaction Insights into Carbon Utilization and Element Cycling Functions of Hydrothermarchaeota in Hydrothermal Sediment.</title>
        <authorList>
            <person name="Zhou Z."/>
            <person name="Liu Y."/>
            <person name="Xu W."/>
            <person name="Pan J."/>
            <person name="Luo Z.H."/>
            <person name="Li M."/>
        </authorList>
    </citation>
    <scope>NUCLEOTIDE SEQUENCE [LARGE SCALE GENOMIC DNA]</scope>
    <source>
        <strain evidence="2">SpSt-402</strain>
    </source>
</reference>
<evidence type="ECO:0000313" key="2">
    <source>
        <dbReference type="EMBL" id="HGW92746.1"/>
    </source>
</evidence>
<name>A0A832H2L3_9CYAN</name>
<organism evidence="2">
    <name type="scientific">Oscillatoriales cyanobacterium SpSt-402</name>
    <dbReference type="NCBI Taxonomy" id="2282168"/>
    <lineage>
        <taxon>Bacteria</taxon>
        <taxon>Bacillati</taxon>
        <taxon>Cyanobacteriota</taxon>
        <taxon>Cyanophyceae</taxon>
        <taxon>Oscillatoriophycideae</taxon>
        <taxon>Oscillatoriales</taxon>
    </lineage>
</organism>
<keyword evidence="1" id="KW-1133">Transmembrane helix</keyword>
<feature type="transmembrane region" description="Helical" evidence="1">
    <location>
        <begin position="12"/>
        <end position="31"/>
    </location>
</feature>
<comment type="caution">
    <text evidence="2">The sequence shown here is derived from an EMBL/GenBank/DDBJ whole genome shotgun (WGS) entry which is preliminary data.</text>
</comment>
<feature type="transmembrane region" description="Helical" evidence="1">
    <location>
        <begin position="100"/>
        <end position="120"/>
    </location>
</feature>
<accession>A0A832H2L3</accession>
<sequence length="127" mass="14055">MPIESLPFTFPLPPTAIAGTSLWALALYLGFSPASDWVIHQLTRWFNFAERTLYFSQKEFEQNRQARESQNAFYASFLSIFPFLAVGVLCNIGVEFALGSSWAISMGLVACIGCGIYELGRRDGASS</sequence>